<feature type="region of interest" description="Disordered" evidence="1">
    <location>
        <begin position="471"/>
        <end position="497"/>
    </location>
</feature>
<evidence type="ECO:0000313" key="3">
    <source>
        <dbReference type="Proteomes" id="UP000299102"/>
    </source>
</evidence>
<sequence>MYPSDLSAFHFHFLHEIALILISDFLNASPHSALESSHLDPYSAVGNAFAWLKTAFFAVVNSITSTGSCRWSENGRISSKLFPTTVLTWFVRVPMVESISSVVLVSSGMLLREKFYLPTQLSISIFRYSRSRAIYDTPPERRVPFVGLSFGQLCIPGALQRFGTGILSQYGSATVGAFFGHVFAVSIVVFVGRVGREYHLLYVGLDIILGAFENPLSWPCDQGRIYNMDYWASAQGPMDSRGSRLSQSKIDDMRKNRDGVKLYYVEKEIGSESDLDVINETKVQVWNDHSHVHFSADTSYKAKCEKDEGASCYCSASHTDNYCSTDEHDPIQIQNIVYHTLQPSDSGADLTYQENHSDFNVPTTTITSNPQSKENNMMEEDMFSENISNELAENYLSENTWEKFWSVNGERIIWASWIKKYSGYINPAYLDKNNELCMDENKIPKEHSVDPICQRGKNTMRERKFSYDSKVNPYKRRPQNESLLEKPTIKPSSESTSKDDWLYIGRALDLVPNMIEC</sequence>
<proteinExistence type="predicted"/>
<dbReference type="OrthoDB" id="194443at2759"/>
<dbReference type="AlphaFoldDB" id="A0A4C1VGS1"/>
<name>A0A4C1VGS1_EUMVA</name>
<evidence type="ECO:0000313" key="2">
    <source>
        <dbReference type="EMBL" id="GBP37833.1"/>
    </source>
</evidence>
<dbReference type="STRING" id="151549.A0A4C1VGS1"/>
<keyword evidence="3" id="KW-1185">Reference proteome</keyword>
<reference evidence="2 3" key="1">
    <citation type="journal article" date="2019" name="Commun. Biol.">
        <title>The bagworm genome reveals a unique fibroin gene that provides high tensile strength.</title>
        <authorList>
            <person name="Kono N."/>
            <person name="Nakamura H."/>
            <person name="Ohtoshi R."/>
            <person name="Tomita M."/>
            <person name="Numata K."/>
            <person name="Arakawa K."/>
        </authorList>
    </citation>
    <scope>NUCLEOTIDE SEQUENCE [LARGE SCALE GENOMIC DNA]</scope>
</reference>
<dbReference type="EMBL" id="BGZK01000339">
    <property type="protein sequence ID" value="GBP37833.1"/>
    <property type="molecule type" value="Genomic_DNA"/>
</dbReference>
<accession>A0A4C1VGS1</accession>
<gene>
    <name evidence="2" type="ORF">EVAR_21676_1</name>
</gene>
<protein>
    <submittedName>
        <fullName evidence="2">Uncharacterized protein</fullName>
    </submittedName>
</protein>
<dbReference type="Proteomes" id="UP000299102">
    <property type="component" value="Unassembled WGS sequence"/>
</dbReference>
<organism evidence="2 3">
    <name type="scientific">Eumeta variegata</name>
    <name type="common">Bagworm moth</name>
    <name type="synonym">Eumeta japonica</name>
    <dbReference type="NCBI Taxonomy" id="151549"/>
    <lineage>
        <taxon>Eukaryota</taxon>
        <taxon>Metazoa</taxon>
        <taxon>Ecdysozoa</taxon>
        <taxon>Arthropoda</taxon>
        <taxon>Hexapoda</taxon>
        <taxon>Insecta</taxon>
        <taxon>Pterygota</taxon>
        <taxon>Neoptera</taxon>
        <taxon>Endopterygota</taxon>
        <taxon>Lepidoptera</taxon>
        <taxon>Glossata</taxon>
        <taxon>Ditrysia</taxon>
        <taxon>Tineoidea</taxon>
        <taxon>Psychidae</taxon>
        <taxon>Oiketicinae</taxon>
        <taxon>Eumeta</taxon>
    </lineage>
</organism>
<evidence type="ECO:0000256" key="1">
    <source>
        <dbReference type="SAM" id="MobiDB-lite"/>
    </source>
</evidence>
<comment type="caution">
    <text evidence="2">The sequence shown here is derived from an EMBL/GenBank/DDBJ whole genome shotgun (WGS) entry which is preliminary data.</text>
</comment>